<protein>
    <recommendedName>
        <fullName evidence="3">ANTAR domain-containing protein</fullName>
    </recommendedName>
</protein>
<proteinExistence type="predicted"/>
<dbReference type="EMBL" id="CP023778">
    <property type="protein sequence ID" value="ATL72264.1"/>
    <property type="molecule type" value="Genomic_DNA"/>
</dbReference>
<dbReference type="Proteomes" id="UP000221961">
    <property type="component" value="Chromosome"/>
</dbReference>
<dbReference type="SUPFAM" id="SSF55781">
    <property type="entry name" value="GAF domain-like"/>
    <property type="match status" value="1"/>
</dbReference>
<dbReference type="AlphaFoldDB" id="A0A291RYG0"/>
<gene>
    <name evidence="1" type="ORF">CRH09_32280</name>
</gene>
<accession>A0A291RYG0</accession>
<dbReference type="GeneID" id="88361952"/>
<evidence type="ECO:0000313" key="2">
    <source>
        <dbReference type="Proteomes" id="UP000221961"/>
    </source>
</evidence>
<dbReference type="KEGG" id="ntp:CRH09_32280"/>
<dbReference type="RefSeq" id="WP_098699081.1">
    <property type="nucleotide sequence ID" value="NZ_CP023778.1"/>
</dbReference>
<evidence type="ECO:0008006" key="3">
    <source>
        <dbReference type="Google" id="ProtNLM"/>
    </source>
</evidence>
<dbReference type="InterPro" id="IPR029016">
    <property type="entry name" value="GAF-like_dom_sf"/>
</dbReference>
<evidence type="ECO:0000313" key="1">
    <source>
        <dbReference type="EMBL" id="ATL72264.1"/>
    </source>
</evidence>
<organism evidence="1 2">
    <name type="scientific">Nocardia terpenica</name>
    <dbReference type="NCBI Taxonomy" id="455432"/>
    <lineage>
        <taxon>Bacteria</taxon>
        <taxon>Bacillati</taxon>
        <taxon>Actinomycetota</taxon>
        <taxon>Actinomycetes</taxon>
        <taxon>Mycobacteriales</taxon>
        <taxon>Nocardiaceae</taxon>
        <taxon>Nocardia</taxon>
    </lineage>
</organism>
<name>A0A291RYG0_9NOCA</name>
<sequence length="253" mass="26891">MVQNRRQRMQALLAEDLVARPGSSVGAACDRCVLELSVSGAGATVLSSLPGHNGVEHPTRGLVHATNQVSAGLEDLQLTVGEGPCLDAFASGGPVLVADLATAVTRWPAFTPAACELGAAAVFSFPLQVGVVRLGSLDLYRDTTGPLSRLELTDALILSDLATQGVVADLDGHSSDDVSWLVDPHSQLHQASGMVQVQLGSTTEVALMRLRSYAFAHDLPLAEVARQVVDRSLRFTDTEDDDAQERKDRREQD</sequence>
<dbReference type="Gene3D" id="3.30.450.40">
    <property type="match status" value="1"/>
</dbReference>
<reference evidence="1 2" key="1">
    <citation type="submission" date="2017-10" db="EMBL/GenBank/DDBJ databases">
        <title>Comparative genomics between pathogenic Norcardia.</title>
        <authorList>
            <person name="Zeng L."/>
        </authorList>
    </citation>
    <scope>NUCLEOTIDE SEQUENCE [LARGE SCALE GENOMIC DNA]</scope>
    <source>
        <strain evidence="1 2">NC_YFY_NT001</strain>
    </source>
</reference>